<keyword evidence="3" id="KW-1185">Reference proteome</keyword>
<dbReference type="InterPro" id="IPR004875">
    <property type="entry name" value="DDE_SF_endonuclease_dom"/>
</dbReference>
<reference evidence="2" key="3">
    <citation type="submission" date="2025-09" db="UniProtKB">
        <authorList>
            <consortium name="Ensembl"/>
        </authorList>
    </citation>
    <scope>IDENTIFICATION</scope>
    <source>
        <strain evidence="2">Guanapo</strain>
    </source>
</reference>
<dbReference type="Bgee" id="ENSPREG00000022351">
    <property type="expression patterns" value="Expressed in caudal fin"/>
</dbReference>
<accession>A0A3P9QH16</accession>
<reference evidence="3" key="1">
    <citation type="submission" date="2013-11" db="EMBL/GenBank/DDBJ databases">
        <title>The genomic landscape of the Guanapo guppy.</title>
        <authorList>
            <person name="Kuenstner A."/>
            <person name="Dreyer C."/>
        </authorList>
    </citation>
    <scope>NUCLEOTIDE SEQUENCE</scope>
    <source>
        <strain evidence="3">Guanapo</strain>
    </source>
</reference>
<evidence type="ECO:0000259" key="1">
    <source>
        <dbReference type="Pfam" id="PF03184"/>
    </source>
</evidence>
<protein>
    <recommendedName>
        <fullName evidence="1">DDE-1 domain-containing protein</fullName>
    </recommendedName>
</protein>
<evidence type="ECO:0000313" key="2">
    <source>
        <dbReference type="Ensembl" id="ENSPREP00000032968.1"/>
    </source>
</evidence>
<dbReference type="OMA" id="MEMWSEK"/>
<dbReference type="STRING" id="8081.ENSPREP00000032968"/>
<dbReference type="Pfam" id="PF03184">
    <property type="entry name" value="DDE_1"/>
    <property type="match status" value="1"/>
</dbReference>
<evidence type="ECO:0000313" key="3">
    <source>
        <dbReference type="Proteomes" id="UP000242638"/>
    </source>
</evidence>
<dbReference type="GO" id="GO:0003676">
    <property type="term" value="F:nucleic acid binding"/>
    <property type="evidence" value="ECO:0007669"/>
    <property type="project" value="InterPro"/>
</dbReference>
<sequence>MELRKYLPPNTTLLIQPKDQDIICPFKALYIRNALQHLVEGVDSDQDFSLKAYWLGPHDVLLFTVL</sequence>
<dbReference type="Ensembl" id="ENSPRET00000033345.1">
    <property type="protein sequence ID" value="ENSPREP00000032968.1"/>
    <property type="gene ID" value="ENSPREG00000022351.1"/>
</dbReference>
<dbReference type="GeneTree" id="ENSGT00940000177992"/>
<name>A0A3P9QH16_POERE</name>
<dbReference type="Proteomes" id="UP000242638">
    <property type="component" value="Unassembled WGS sequence"/>
</dbReference>
<feature type="domain" description="DDE-1" evidence="1">
    <location>
        <begin position="6"/>
        <end position="49"/>
    </location>
</feature>
<reference evidence="2" key="2">
    <citation type="submission" date="2025-08" db="UniProtKB">
        <authorList>
            <consortium name="Ensembl"/>
        </authorList>
    </citation>
    <scope>IDENTIFICATION</scope>
    <source>
        <strain evidence="2">Guanapo</strain>
    </source>
</reference>
<dbReference type="AlphaFoldDB" id="A0A3P9QH16"/>
<proteinExistence type="predicted"/>
<organism evidence="2 3">
    <name type="scientific">Poecilia reticulata</name>
    <name type="common">Guppy</name>
    <name type="synonym">Acanthophacelus reticulatus</name>
    <dbReference type="NCBI Taxonomy" id="8081"/>
    <lineage>
        <taxon>Eukaryota</taxon>
        <taxon>Metazoa</taxon>
        <taxon>Chordata</taxon>
        <taxon>Craniata</taxon>
        <taxon>Vertebrata</taxon>
        <taxon>Euteleostomi</taxon>
        <taxon>Actinopterygii</taxon>
        <taxon>Neopterygii</taxon>
        <taxon>Teleostei</taxon>
        <taxon>Neoteleostei</taxon>
        <taxon>Acanthomorphata</taxon>
        <taxon>Ovalentaria</taxon>
        <taxon>Atherinomorphae</taxon>
        <taxon>Cyprinodontiformes</taxon>
        <taxon>Poeciliidae</taxon>
        <taxon>Poeciliinae</taxon>
        <taxon>Poecilia</taxon>
    </lineage>
</organism>